<dbReference type="EC" id="2.7.8.-" evidence="8"/>
<dbReference type="PANTHER" id="PTHR22926">
    <property type="entry name" value="PHOSPHO-N-ACETYLMURAMOYL-PENTAPEPTIDE-TRANSFERASE"/>
    <property type="match status" value="1"/>
</dbReference>
<dbReference type="InterPro" id="IPR018480">
    <property type="entry name" value="PNAcMuramoyl-5peptid_Trfase_CS"/>
</dbReference>
<feature type="transmembrane region" description="Helical" evidence="7">
    <location>
        <begin position="55"/>
        <end position="77"/>
    </location>
</feature>
<comment type="caution">
    <text evidence="8">The sequence shown here is derived from an EMBL/GenBank/DDBJ whole genome shotgun (WGS) entry which is preliminary data.</text>
</comment>
<evidence type="ECO:0000256" key="3">
    <source>
        <dbReference type="ARBA" id="ARBA00022679"/>
    </source>
</evidence>
<feature type="transmembrane region" description="Helical" evidence="7">
    <location>
        <begin position="225"/>
        <end position="246"/>
    </location>
</feature>
<protein>
    <submittedName>
        <fullName evidence="8">MraY family glycosyltransferase</fullName>
        <ecNumber evidence="8">2.7.8.-</ecNumber>
    </submittedName>
</protein>
<feature type="transmembrane region" description="Helical" evidence="7">
    <location>
        <begin position="258"/>
        <end position="278"/>
    </location>
</feature>
<dbReference type="Proteomes" id="UP001474120">
    <property type="component" value="Unassembled WGS sequence"/>
</dbReference>
<keyword evidence="4 7" id="KW-0812">Transmembrane</keyword>
<dbReference type="InterPro" id="IPR000715">
    <property type="entry name" value="Glycosyl_transferase_4"/>
</dbReference>
<feature type="transmembrane region" description="Helical" evidence="7">
    <location>
        <begin position="12"/>
        <end position="34"/>
    </location>
</feature>
<keyword evidence="5 7" id="KW-1133">Transmembrane helix</keyword>
<name>A0ABU9L430_9FLAO</name>
<feature type="transmembrane region" description="Helical" evidence="7">
    <location>
        <begin position="333"/>
        <end position="354"/>
    </location>
</feature>
<feature type="transmembrane region" description="Helical" evidence="7">
    <location>
        <begin position="194"/>
        <end position="213"/>
    </location>
</feature>
<reference evidence="8 9" key="1">
    <citation type="submission" date="2024-04" db="EMBL/GenBank/DDBJ databases">
        <title>whole genome sequencing of Lutimonas vermicola strain IMCC1616.</title>
        <authorList>
            <person name="Bae S.S."/>
        </authorList>
    </citation>
    <scope>NUCLEOTIDE SEQUENCE [LARGE SCALE GENOMIC DNA]</scope>
    <source>
        <strain evidence="8 9">IMCC1616</strain>
    </source>
</reference>
<dbReference type="CDD" id="cd06853">
    <property type="entry name" value="GT_WecA_like"/>
    <property type="match status" value="1"/>
</dbReference>
<feature type="transmembrane region" description="Helical" evidence="7">
    <location>
        <begin position="170"/>
        <end position="188"/>
    </location>
</feature>
<evidence type="ECO:0000256" key="5">
    <source>
        <dbReference type="ARBA" id="ARBA00022989"/>
    </source>
</evidence>
<feature type="transmembrane region" description="Helical" evidence="7">
    <location>
        <begin position="135"/>
        <end position="158"/>
    </location>
</feature>
<feature type="transmembrane region" description="Helical" evidence="7">
    <location>
        <begin position="309"/>
        <end position="327"/>
    </location>
</feature>
<evidence type="ECO:0000256" key="4">
    <source>
        <dbReference type="ARBA" id="ARBA00022692"/>
    </source>
</evidence>
<organism evidence="8 9">
    <name type="scientific">Lutimonas vermicola</name>
    <dbReference type="NCBI Taxonomy" id="414288"/>
    <lineage>
        <taxon>Bacteria</taxon>
        <taxon>Pseudomonadati</taxon>
        <taxon>Bacteroidota</taxon>
        <taxon>Flavobacteriia</taxon>
        <taxon>Flavobacteriales</taxon>
        <taxon>Flavobacteriaceae</taxon>
        <taxon>Lutimonas</taxon>
    </lineage>
</organism>
<keyword evidence="2" id="KW-1003">Cell membrane</keyword>
<evidence type="ECO:0000256" key="2">
    <source>
        <dbReference type="ARBA" id="ARBA00022475"/>
    </source>
</evidence>
<keyword evidence="6 7" id="KW-0472">Membrane</keyword>
<evidence type="ECO:0000256" key="1">
    <source>
        <dbReference type="ARBA" id="ARBA00004651"/>
    </source>
</evidence>
<evidence type="ECO:0000256" key="7">
    <source>
        <dbReference type="SAM" id="Phobius"/>
    </source>
</evidence>
<dbReference type="Pfam" id="PF00953">
    <property type="entry name" value="Glycos_transf_4"/>
    <property type="match status" value="1"/>
</dbReference>
<accession>A0ABU9L430</accession>
<sequence length="399" mass="45288">MDNLFANIKVETVALVVLLLGFLTTFILIPKLIGISRYKNLMDHPDERSSHDEKTPTLGGVAFYISLIFGLFTIHFFDFNGSSFNVLVGISILFFVGLKDDLMVLSAQTKLGAEIIAASFVLAMPDLWLTNFNGFLGIGHIPVFVGILLSYFIIIFVINAYNLIDGIDGLAGSLGIKAFVIFATFFYFSNNFFYFLLSILSIGFLIAFLRFNLSKKNKIFMGDTGSLIIGFLIAIMIIRFIAMSVSELDLIRINPTNKFIIATSILFFPFMDVFRVVIMRLLNRRGPFDPDRSHMHHILVDKSLKHTKASLTMSICSFIIFCIIYFLNAKLSALGLSLVFLFLTMITFSVLIVLDSDKHASLYRKKFKAIFPRPIQVIEFRIRKRIIIVMKKIFYKDLL</sequence>
<dbReference type="EMBL" id="JBCDNA010000003">
    <property type="protein sequence ID" value="MEL4457149.1"/>
    <property type="molecule type" value="Genomic_DNA"/>
</dbReference>
<keyword evidence="3 8" id="KW-0808">Transferase</keyword>
<evidence type="ECO:0000313" key="9">
    <source>
        <dbReference type="Proteomes" id="UP001474120"/>
    </source>
</evidence>
<dbReference type="PROSITE" id="PS01348">
    <property type="entry name" value="MRAY_2"/>
    <property type="match status" value="1"/>
</dbReference>
<evidence type="ECO:0000313" key="8">
    <source>
        <dbReference type="EMBL" id="MEL4457149.1"/>
    </source>
</evidence>
<evidence type="ECO:0000256" key="6">
    <source>
        <dbReference type="ARBA" id="ARBA00023136"/>
    </source>
</evidence>
<comment type="subcellular location">
    <subcellularLocation>
        <location evidence="1">Cell membrane</location>
        <topology evidence="1">Multi-pass membrane protein</topology>
    </subcellularLocation>
</comment>
<dbReference type="RefSeq" id="WP_342161309.1">
    <property type="nucleotide sequence ID" value="NZ_JBCDNA010000003.1"/>
</dbReference>
<gene>
    <name evidence="8" type="ORF">AABB81_14675</name>
</gene>
<dbReference type="GO" id="GO:0016740">
    <property type="term" value="F:transferase activity"/>
    <property type="evidence" value="ECO:0007669"/>
    <property type="project" value="UniProtKB-KW"/>
</dbReference>
<dbReference type="PANTHER" id="PTHR22926:SF3">
    <property type="entry name" value="UNDECAPRENYL-PHOSPHATE ALPHA-N-ACETYLGLUCOSAMINYL 1-PHOSPHATE TRANSFERASE"/>
    <property type="match status" value="1"/>
</dbReference>
<proteinExistence type="predicted"/>
<feature type="transmembrane region" description="Helical" evidence="7">
    <location>
        <begin position="83"/>
        <end position="99"/>
    </location>
</feature>
<keyword evidence="9" id="KW-1185">Reference proteome</keyword>